<name>A0ABU6UHC7_9FABA</name>
<comment type="caution">
    <text evidence="2">The sequence shown here is derived from an EMBL/GenBank/DDBJ whole genome shotgun (WGS) entry which is preliminary data.</text>
</comment>
<evidence type="ECO:0000313" key="2">
    <source>
        <dbReference type="EMBL" id="MED6159740.1"/>
    </source>
</evidence>
<reference evidence="2 3" key="1">
    <citation type="journal article" date="2023" name="Plants (Basel)">
        <title>Bridging the Gap: Combining Genomics and Transcriptomics Approaches to Understand Stylosanthes scabra, an Orphan Legume from the Brazilian Caatinga.</title>
        <authorList>
            <person name="Ferreira-Neto J.R.C."/>
            <person name="da Silva M.D."/>
            <person name="Binneck E."/>
            <person name="de Melo N.F."/>
            <person name="da Silva R.H."/>
            <person name="de Melo A.L.T.M."/>
            <person name="Pandolfi V."/>
            <person name="Bustamante F.O."/>
            <person name="Brasileiro-Vidal A.C."/>
            <person name="Benko-Iseppon A.M."/>
        </authorList>
    </citation>
    <scope>NUCLEOTIDE SEQUENCE [LARGE SCALE GENOMIC DNA]</scope>
    <source>
        <tissue evidence="2">Leaves</tissue>
    </source>
</reference>
<evidence type="ECO:0000256" key="1">
    <source>
        <dbReference type="SAM" id="MobiDB-lite"/>
    </source>
</evidence>
<gene>
    <name evidence="2" type="ORF">PIB30_045059</name>
</gene>
<sequence length="152" mass="17185">MEVEKKIIIIIFIITIIIRGKVKRVIVVEIRVWEAQKRANEERKTIQLVKREAAEKINGTPPTATPRRRHVPLTPPSRLGTASRLVATHFDCRRSSSAHCSRGPFAKETSLCLAYSLLCLLPPEAPLPPLPHRATQSTTKKPLLHYPNLEME</sequence>
<evidence type="ECO:0000313" key="3">
    <source>
        <dbReference type="Proteomes" id="UP001341840"/>
    </source>
</evidence>
<proteinExistence type="predicted"/>
<accession>A0ABU6UHC7</accession>
<protein>
    <submittedName>
        <fullName evidence="2">Uncharacterized protein</fullName>
    </submittedName>
</protein>
<dbReference type="Proteomes" id="UP001341840">
    <property type="component" value="Unassembled WGS sequence"/>
</dbReference>
<keyword evidence="3" id="KW-1185">Reference proteome</keyword>
<organism evidence="2 3">
    <name type="scientific">Stylosanthes scabra</name>
    <dbReference type="NCBI Taxonomy" id="79078"/>
    <lineage>
        <taxon>Eukaryota</taxon>
        <taxon>Viridiplantae</taxon>
        <taxon>Streptophyta</taxon>
        <taxon>Embryophyta</taxon>
        <taxon>Tracheophyta</taxon>
        <taxon>Spermatophyta</taxon>
        <taxon>Magnoliopsida</taxon>
        <taxon>eudicotyledons</taxon>
        <taxon>Gunneridae</taxon>
        <taxon>Pentapetalae</taxon>
        <taxon>rosids</taxon>
        <taxon>fabids</taxon>
        <taxon>Fabales</taxon>
        <taxon>Fabaceae</taxon>
        <taxon>Papilionoideae</taxon>
        <taxon>50 kb inversion clade</taxon>
        <taxon>dalbergioids sensu lato</taxon>
        <taxon>Dalbergieae</taxon>
        <taxon>Pterocarpus clade</taxon>
        <taxon>Stylosanthes</taxon>
    </lineage>
</organism>
<feature type="region of interest" description="Disordered" evidence="1">
    <location>
        <begin position="58"/>
        <end position="78"/>
    </location>
</feature>
<dbReference type="EMBL" id="JASCZI010121101">
    <property type="protein sequence ID" value="MED6159740.1"/>
    <property type="molecule type" value="Genomic_DNA"/>
</dbReference>